<dbReference type="PROSITE" id="PS50801">
    <property type="entry name" value="STAS"/>
    <property type="match status" value="1"/>
</dbReference>
<dbReference type="AlphaFoldDB" id="A0A6J4QLQ7"/>
<protein>
    <recommendedName>
        <fullName evidence="2">Anti-sigma factor antagonist</fullName>
    </recommendedName>
</protein>
<proteinExistence type="inferred from homology"/>
<dbReference type="CDD" id="cd07043">
    <property type="entry name" value="STAS_anti-anti-sigma_factors"/>
    <property type="match status" value="1"/>
</dbReference>
<dbReference type="PANTHER" id="PTHR33495">
    <property type="entry name" value="ANTI-SIGMA FACTOR ANTAGONIST TM_1081-RELATED-RELATED"/>
    <property type="match status" value="1"/>
</dbReference>
<dbReference type="SUPFAM" id="SSF52091">
    <property type="entry name" value="SpoIIaa-like"/>
    <property type="match status" value="1"/>
</dbReference>
<dbReference type="InterPro" id="IPR003658">
    <property type="entry name" value="Anti-sigma_ant"/>
</dbReference>
<dbReference type="GO" id="GO:0043856">
    <property type="term" value="F:anti-sigma factor antagonist activity"/>
    <property type="evidence" value="ECO:0007669"/>
    <property type="project" value="InterPro"/>
</dbReference>
<accession>A0A6J4QLQ7</accession>
<dbReference type="PANTHER" id="PTHR33495:SF14">
    <property type="entry name" value="ANTI-SIGMA FACTOR ANTAGONIST"/>
    <property type="match status" value="1"/>
</dbReference>
<name>A0A6J4QLQ7_9PSEU</name>
<gene>
    <name evidence="4" type="ORF">AVDCRST_MAG66-4561</name>
</gene>
<evidence type="ECO:0000259" key="3">
    <source>
        <dbReference type="PROSITE" id="PS50801"/>
    </source>
</evidence>
<reference evidence="4" key="1">
    <citation type="submission" date="2020-02" db="EMBL/GenBank/DDBJ databases">
        <authorList>
            <person name="Meier V. D."/>
        </authorList>
    </citation>
    <scope>NUCLEOTIDE SEQUENCE</scope>
    <source>
        <strain evidence="4">AVDCRST_MAG66</strain>
    </source>
</reference>
<dbReference type="Pfam" id="PF01740">
    <property type="entry name" value="STAS"/>
    <property type="match status" value="1"/>
</dbReference>
<organism evidence="4">
    <name type="scientific">uncultured Pseudonocardia sp</name>
    <dbReference type="NCBI Taxonomy" id="211455"/>
    <lineage>
        <taxon>Bacteria</taxon>
        <taxon>Bacillati</taxon>
        <taxon>Actinomycetota</taxon>
        <taxon>Actinomycetes</taxon>
        <taxon>Pseudonocardiales</taxon>
        <taxon>Pseudonocardiaceae</taxon>
        <taxon>Pseudonocardia</taxon>
        <taxon>environmental samples</taxon>
    </lineage>
</organism>
<dbReference type="EMBL" id="CADCUS010000613">
    <property type="protein sequence ID" value="CAA9447285.1"/>
    <property type="molecule type" value="Genomic_DNA"/>
</dbReference>
<dbReference type="Gene3D" id="3.30.750.24">
    <property type="entry name" value="STAS domain"/>
    <property type="match status" value="1"/>
</dbReference>
<sequence length="114" mass="11889">MGFTADLHTNAGTSTLVLTGDLDSTTAPAFRSAVEEAAAGAPITLVLEMSALRYLSSAGLRVLVFARQKMGSDTRLVVAGANDAVTETIRLTGFHNSMTFRRTASSGLDDAGPR</sequence>
<feature type="domain" description="STAS" evidence="3">
    <location>
        <begin position="3"/>
        <end position="111"/>
    </location>
</feature>
<comment type="similarity">
    <text evidence="1 2">Belongs to the anti-sigma-factor antagonist family.</text>
</comment>
<evidence type="ECO:0000256" key="2">
    <source>
        <dbReference type="RuleBase" id="RU003749"/>
    </source>
</evidence>
<evidence type="ECO:0000313" key="4">
    <source>
        <dbReference type="EMBL" id="CAA9447285.1"/>
    </source>
</evidence>
<dbReference type="InterPro" id="IPR002645">
    <property type="entry name" value="STAS_dom"/>
</dbReference>
<dbReference type="NCBIfam" id="TIGR00377">
    <property type="entry name" value="ant_ant_sig"/>
    <property type="match status" value="1"/>
</dbReference>
<dbReference type="InterPro" id="IPR036513">
    <property type="entry name" value="STAS_dom_sf"/>
</dbReference>
<evidence type="ECO:0000256" key="1">
    <source>
        <dbReference type="ARBA" id="ARBA00009013"/>
    </source>
</evidence>